<keyword evidence="2" id="KW-1185">Reference proteome</keyword>
<gene>
    <name evidence="1" type="ORF">QO016_004076</name>
</gene>
<proteinExistence type="predicted"/>
<name>A0ABU0HQH6_9HYPH</name>
<evidence type="ECO:0000313" key="1">
    <source>
        <dbReference type="EMBL" id="MDQ0444563.1"/>
    </source>
</evidence>
<protein>
    <submittedName>
        <fullName evidence="1">Uncharacterized protein</fullName>
    </submittedName>
</protein>
<dbReference type="Proteomes" id="UP001236369">
    <property type="component" value="Unassembled WGS sequence"/>
</dbReference>
<dbReference type="EMBL" id="JAUSVV010000013">
    <property type="protein sequence ID" value="MDQ0444563.1"/>
    <property type="molecule type" value="Genomic_DNA"/>
</dbReference>
<evidence type="ECO:0000313" key="2">
    <source>
        <dbReference type="Proteomes" id="UP001236369"/>
    </source>
</evidence>
<organism evidence="1 2">
    <name type="scientific">Methylobacterium persicinum</name>
    <dbReference type="NCBI Taxonomy" id="374426"/>
    <lineage>
        <taxon>Bacteria</taxon>
        <taxon>Pseudomonadati</taxon>
        <taxon>Pseudomonadota</taxon>
        <taxon>Alphaproteobacteria</taxon>
        <taxon>Hyphomicrobiales</taxon>
        <taxon>Methylobacteriaceae</taxon>
        <taxon>Methylobacterium</taxon>
    </lineage>
</organism>
<accession>A0ABU0HQH6</accession>
<comment type="caution">
    <text evidence="1">The sequence shown here is derived from an EMBL/GenBank/DDBJ whole genome shotgun (WGS) entry which is preliminary data.</text>
</comment>
<sequence length="89" mass="10540">MTVRLCDLRGRRFVIVCEPCGRRGVYNLDRLRQRYGEHVDLYDLFVTLTQSCRYQHRTWQRRPNQYGRACRAHAEIEGADPRGGLLSRT</sequence>
<dbReference type="RefSeq" id="WP_238252909.1">
    <property type="nucleotide sequence ID" value="NZ_BPQX01000063.1"/>
</dbReference>
<reference evidence="1 2" key="1">
    <citation type="submission" date="2023-07" db="EMBL/GenBank/DDBJ databases">
        <title>Genomic Encyclopedia of Type Strains, Phase IV (KMG-IV): sequencing the most valuable type-strain genomes for metagenomic binning, comparative biology and taxonomic classification.</title>
        <authorList>
            <person name="Goeker M."/>
        </authorList>
    </citation>
    <scope>NUCLEOTIDE SEQUENCE [LARGE SCALE GENOMIC DNA]</scope>
    <source>
        <strain evidence="1 2">DSM 19562</strain>
    </source>
</reference>